<dbReference type="EMBL" id="VNKI01000002">
    <property type="protein sequence ID" value="TVX82921.1"/>
    <property type="molecule type" value="Genomic_DNA"/>
</dbReference>
<dbReference type="AlphaFoldDB" id="A0A8B5Y2I8"/>
<proteinExistence type="predicted"/>
<accession>A0A8B5Y2I8</accession>
<feature type="domain" description="Knr4/Smi1-like" evidence="1">
    <location>
        <begin position="16"/>
        <end position="132"/>
    </location>
</feature>
<dbReference type="SMART" id="SM00860">
    <property type="entry name" value="SMI1_KNR4"/>
    <property type="match status" value="1"/>
</dbReference>
<gene>
    <name evidence="2" type="ORF">FQP34_04890</name>
</gene>
<evidence type="ECO:0000313" key="2">
    <source>
        <dbReference type="EMBL" id="TVX82921.1"/>
    </source>
</evidence>
<dbReference type="RefSeq" id="WP_144477947.1">
    <property type="nucleotide sequence ID" value="NZ_VNKI01000002.1"/>
</dbReference>
<dbReference type="Proteomes" id="UP000317770">
    <property type="component" value="Unassembled WGS sequence"/>
</dbReference>
<organism evidence="2 3">
    <name type="scientific">Peribacillus simplex</name>
    <dbReference type="NCBI Taxonomy" id="1478"/>
    <lineage>
        <taxon>Bacteria</taxon>
        <taxon>Bacillati</taxon>
        <taxon>Bacillota</taxon>
        <taxon>Bacilli</taxon>
        <taxon>Bacillales</taxon>
        <taxon>Bacillaceae</taxon>
        <taxon>Peribacillus</taxon>
    </lineage>
</organism>
<comment type="caution">
    <text evidence="2">The sequence shown here is derived from an EMBL/GenBank/DDBJ whole genome shotgun (WGS) entry which is preliminary data.</text>
</comment>
<dbReference type="InterPro" id="IPR018958">
    <property type="entry name" value="Knr4/Smi1-like_dom"/>
</dbReference>
<name>A0A8B5Y2I8_9BACI</name>
<reference evidence="2 3" key="1">
    <citation type="submission" date="2019-07" db="EMBL/GenBank/DDBJ databases">
        <title>Genome assembly of Bacillus simplex strain GGC-P6A.</title>
        <authorList>
            <person name="Jennings M.E."/>
            <person name="Barton H.A."/>
        </authorList>
    </citation>
    <scope>NUCLEOTIDE SEQUENCE [LARGE SCALE GENOMIC DNA]</scope>
    <source>
        <strain evidence="2 3">GGC-P6A</strain>
    </source>
</reference>
<dbReference type="SUPFAM" id="SSF160631">
    <property type="entry name" value="SMI1/KNR4-like"/>
    <property type="match status" value="1"/>
</dbReference>
<sequence>MAKFDYIKNSNHKFFPLKEKDLINAEERLGLKIPPELREFYLEVGYGFFKGNNENSISRLMDPDTIADITLREGIFEYDSDLEGIYEEADKLVFYEVNEGVYLTLDLNDTQRNSVHFFDNKIADSLESFIKKVDEDNEYFFDMME</sequence>
<evidence type="ECO:0000313" key="3">
    <source>
        <dbReference type="Proteomes" id="UP000317770"/>
    </source>
</evidence>
<dbReference type="Gene3D" id="3.40.1580.10">
    <property type="entry name" value="SMI1/KNR4-like"/>
    <property type="match status" value="1"/>
</dbReference>
<protein>
    <submittedName>
        <fullName evidence="2">SMI1/KNR4 family protein</fullName>
    </submittedName>
</protein>
<dbReference type="Pfam" id="PF14568">
    <property type="entry name" value="SUKH_6"/>
    <property type="match status" value="1"/>
</dbReference>
<dbReference type="InterPro" id="IPR037883">
    <property type="entry name" value="Knr4/Smi1-like_sf"/>
</dbReference>
<evidence type="ECO:0000259" key="1">
    <source>
        <dbReference type="SMART" id="SM00860"/>
    </source>
</evidence>